<protein>
    <recommendedName>
        <fullName evidence="2">EH domain-containing protein</fullName>
    </recommendedName>
</protein>
<dbReference type="Proteomes" id="UP000792457">
    <property type="component" value="Unassembled WGS sequence"/>
</dbReference>
<evidence type="ECO:0000313" key="3">
    <source>
        <dbReference type="EMBL" id="KAG8232066.1"/>
    </source>
</evidence>
<dbReference type="OrthoDB" id="524326at2759"/>
<feature type="compositionally biased region" description="Basic and acidic residues" evidence="1">
    <location>
        <begin position="683"/>
        <end position="698"/>
    </location>
</feature>
<feature type="compositionally biased region" description="Polar residues" evidence="1">
    <location>
        <begin position="704"/>
        <end position="720"/>
    </location>
</feature>
<feature type="compositionally biased region" description="Low complexity" evidence="1">
    <location>
        <begin position="392"/>
        <end position="413"/>
    </location>
</feature>
<feature type="region of interest" description="Disordered" evidence="1">
    <location>
        <begin position="342"/>
        <end position="367"/>
    </location>
</feature>
<feature type="region of interest" description="Disordered" evidence="1">
    <location>
        <begin position="546"/>
        <end position="612"/>
    </location>
</feature>
<evidence type="ECO:0000259" key="2">
    <source>
        <dbReference type="PROSITE" id="PS50031"/>
    </source>
</evidence>
<comment type="caution">
    <text evidence="3">The sequence shown here is derived from an EMBL/GenBank/DDBJ whole genome shotgun (WGS) entry which is preliminary data.</text>
</comment>
<dbReference type="Pfam" id="PF12763">
    <property type="entry name" value="EH"/>
    <property type="match status" value="1"/>
</dbReference>
<dbReference type="Pfam" id="PF25999">
    <property type="entry name" value="SYNRG_C"/>
    <property type="match status" value="1"/>
</dbReference>
<feature type="region of interest" description="Disordered" evidence="1">
    <location>
        <begin position="632"/>
        <end position="844"/>
    </location>
</feature>
<dbReference type="InterPro" id="IPR039656">
    <property type="entry name" value="SYNRG"/>
</dbReference>
<dbReference type="AlphaFoldDB" id="A0A8K0KBM3"/>
<dbReference type="InterPro" id="IPR011992">
    <property type="entry name" value="EF-hand-dom_pair"/>
</dbReference>
<feature type="compositionally biased region" description="Polar residues" evidence="1">
    <location>
        <begin position="576"/>
        <end position="597"/>
    </location>
</feature>
<keyword evidence="4" id="KW-1185">Reference proteome</keyword>
<feature type="compositionally biased region" description="Gly residues" evidence="1">
    <location>
        <begin position="822"/>
        <end position="831"/>
    </location>
</feature>
<dbReference type="PANTHER" id="PTHR15463:SF2">
    <property type="entry name" value="SYNERGIN GAMMA"/>
    <property type="match status" value="1"/>
</dbReference>
<dbReference type="PANTHER" id="PTHR15463">
    <property type="entry name" value="AP1 GAMMA SUBUNIT BINDING PROTEIN 1"/>
    <property type="match status" value="1"/>
</dbReference>
<feature type="compositionally biased region" description="Low complexity" evidence="1">
    <location>
        <begin position="344"/>
        <end position="356"/>
    </location>
</feature>
<dbReference type="Gene3D" id="1.10.238.10">
    <property type="entry name" value="EF-hand"/>
    <property type="match status" value="1"/>
</dbReference>
<gene>
    <name evidence="3" type="ORF">J437_LFUL011612</name>
</gene>
<feature type="domain" description="EH" evidence="2">
    <location>
        <begin position="204"/>
        <end position="283"/>
    </location>
</feature>
<feature type="region of interest" description="Disordered" evidence="1">
    <location>
        <begin position="447"/>
        <end position="521"/>
    </location>
</feature>
<feature type="compositionally biased region" description="Polar residues" evidence="1">
    <location>
        <begin position="733"/>
        <end position="744"/>
    </location>
</feature>
<reference evidence="3" key="1">
    <citation type="submission" date="2013-04" db="EMBL/GenBank/DDBJ databases">
        <authorList>
            <person name="Qu J."/>
            <person name="Murali S.C."/>
            <person name="Bandaranaike D."/>
            <person name="Bellair M."/>
            <person name="Blankenburg K."/>
            <person name="Chao H."/>
            <person name="Dinh H."/>
            <person name="Doddapaneni H."/>
            <person name="Downs B."/>
            <person name="Dugan-Rocha S."/>
            <person name="Elkadiri S."/>
            <person name="Gnanaolivu R.D."/>
            <person name="Hernandez B."/>
            <person name="Javaid M."/>
            <person name="Jayaseelan J.C."/>
            <person name="Lee S."/>
            <person name="Li M."/>
            <person name="Ming W."/>
            <person name="Munidasa M."/>
            <person name="Muniz J."/>
            <person name="Nguyen L."/>
            <person name="Ongeri F."/>
            <person name="Osuji N."/>
            <person name="Pu L.-L."/>
            <person name="Puazo M."/>
            <person name="Qu C."/>
            <person name="Quiroz J."/>
            <person name="Raj R."/>
            <person name="Weissenberger G."/>
            <person name="Xin Y."/>
            <person name="Zou X."/>
            <person name="Han Y."/>
            <person name="Richards S."/>
            <person name="Worley K."/>
            <person name="Muzny D."/>
            <person name="Gibbs R."/>
        </authorList>
    </citation>
    <scope>NUCLEOTIDE SEQUENCE</scope>
    <source>
        <strain evidence="3">Sampled in the wild</strain>
    </source>
</reference>
<sequence length="1041" mass="111896">MANRYPYQRASFQPRAGGMGMPPVAMGLTTQQPGVDMSNVRFPGLVTGMWNPQGHVQSWIPPQQQRPSWEHQQKEREYLKQQQKLRAMSYSNKKSPVTADALIENLLGQKETFVLKKNEDAPNEKQITTPDGTLTNGSTKSSIPDRKSTAPHHSSTHQRISSTKDSIAVNTRCEEKEKPTPVVGSVPPGTGLPHWASGGSGMNLPPMYERIWEAVACPLGSGLADTSLLFPLLLTSGLPREVLGHIWALTNRTVPGRLTRPELNVTLALIALAQNGHSFASIPLEALPHPLVPNLDLSTLTAAKRVAEEAPVSSAPLSSISASSVPRPVAPVVPATNRADLNAPVSSSYTTPPVSTQGNPKSVLDDDWDEFTDFQSASSSIVSNSAISSSSMKTFSDSSTKSTSSNTFTSSVSKSEKPSLLDSDLQTPILPCIPLSVPSQGNRLLSAESSPVLSSRSTGDGRGIGSRLANHTLGAPKPINQGSSSKTQLNQSKEDDFDDFCEFKSGPSPSNNFENSSLNKSSSLENSTFDELFPRCVVRPSFKPEPLRESAIRSEPTSSDMPTLQKSKKESENRADSLNSVQTWMSSSDFLSSSPTVPKTEVGDEKPGDFTSLAKPVITPVMSMEKDRYSALRELAAEISPTKDAPSKEEEEDDDDEDDDFGDFLSARGTPAAAASEDSFSEIAREGTLSKEGSKDLIDDPFNILSNIPNEPQPVNSTDWSADFSAFEEQPTTREINNNDATPNSDDEFGDFVGGGREDVMASLRIDGSWQGGDRRDEGSIGTGEASPDSRSINAVAVGEGNGSGRARTGSLPSLDLKGFSVTGGGEGEGSSGEEGDGIASADGRRNFCSSMSGEKFSLDSWDSIKSADRHTYEWRRCLASCLSLLQSALLIFSSISSGEVIEEVVSTEEGEDYLSNLLEVYWVSRRIAASYQHLDRRDSQLDTLLDDIGAVWEGLMPFYEKSGIMEMEDSTGLRGTEGGRKGEGSSFCSICLASIPGDVDGELSQGLSYGGHIYHNTCANLWVNCVDRLLPSLPLLPSAL</sequence>
<feature type="compositionally biased region" description="Acidic residues" evidence="1">
    <location>
        <begin position="649"/>
        <end position="662"/>
    </location>
</feature>
<dbReference type="GO" id="GO:0030130">
    <property type="term" value="C:clathrin coat of trans-Golgi network vesicle"/>
    <property type="evidence" value="ECO:0007669"/>
    <property type="project" value="TreeGrafter"/>
</dbReference>
<dbReference type="SMART" id="SM00027">
    <property type="entry name" value="EH"/>
    <property type="match status" value="1"/>
</dbReference>
<feature type="region of interest" description="Disordered" evidence="1">
    <location>
        <begin position="115"/>
        <end position="167"/>
    </location>
</feature>
<feature type="region of interest" description="Disordered" evidence="1">
    <location>
        <begin position="392"/>
        <end position="420"/>
    </location>
</feature>
<evidence type="ECO:0000256" key="1">
    <source>
        <dbReference type="SAM" id="MobiDB-lite"/>
    </source>
</evidence>
<dbReference type="SUPFAM" id="SSF47473">
    <property type="entry name" value="EF-hand"/>
    <property type="match status" value="1"/>
</dbReference>
<feature type="compositionally biased region" description="Polar residues" evidence="1">
    <location>
        <begin position="555"/>
        <end position="565"/>
    </location>
</feature>
<dbReference type="InterPro" id="IPR000261">
    <property type="entry name" value="EH_dom"/>
</dbReference>
<accession>A0A8K0KBM3</accession>
<name>A0A8K0KBM3_LADFU</name>
<feature type="compositionally biased region" description="Polar residues" evidence="1">
    <location>
        <begin position="447"/>
        <end position="458"/>
    </location>
</feature>
<feature type="compositionally biased region" description="Low complexity" evidence="1">
    <location>
        <begin position="510"/>
        <end position="521"/>
    </location>
</feature>
<evidence type="ECO:0000313" key="4">
    <source>
        <dbReference type="Proteomes" id="UP000792457"/>
    </source>
</evidence>
<dbReference type="EMBL" id="KZ308591">
    <property type="protein sequence ID" value="KAG8232066.1"/>
    <property type="molecule type" value="Genomic_DNA"/>
</dbReference>
<proteinExistence type="predicted"/>
<feature type="compositionally biased region" description="Polar residues" evidence="1">
    <location>
        <begin position="151"/>
        <end position="167"/>
    </location>
</feature>
<feature type="compositionally biased region" description="Polar residues" evidence="1">
    <location>
        <begin position="480"/>
        <end position="491"/>
    </location>
</feature>
<feature type="compositionally biased region" description="Polar residues" evidence="1">
    <location>
        <begin position="125"/>
        <end position="142"/>
    </location>
</feature>
<organism evidence="3 4">
    <name type="scientific">Ladona fulva</name>
    <name type="common">Scarce chaser dragonfly</name>
    <name type="synonym">Libellula fulva</name>
    <dbReference type="NCBI Taxonomy" id="123851"/>
    <lineage>
        <taxon>Eukaryota</taxon>
        <taxon>Metazoa</taxon>
        <taxon>Ecdysozoa</taxon>
        <taxon>Arthropoda</taxon>
        <taxon>Hexapoda</taxon>
        <taxon>Insecta</taxon>
        <taxon>Pterygota</taxon>
        <taxon>Palaeoptera</taxon>
        <taxon>Odonata</taxon>
        <taxon>Epiprocta</taxon>
        <taxon>Anisoptera</taxon>
        <taxon>Libelluloidea</taxon>
        <taxon>Libellulidae</taxon>
        <taxon>Ladona</taxon>
    </lineage>
</organism>
<dbReference type="PROSITE" id="PS50031">
    <property type="entry name" value="EH"/>
    <property type="match status" value="1"/>
</dbReference>
<dbReference type="InterPro" id="IPR059024">
    <property type="entry name" value="SYNRG_C"/>
</dbReference>
<reference evidence="3" key="2">
    <citation type="submission" date="2017-10" db="EMBL/GenBank/DDBJ databases">
        <title>Ladona fulva Genome sequencing and assembly.</title>
        <authorList>
            <person name="Murali S."/>
            <person name="Richards S."/>
            <person name="Bandaranaike D."/>
            <person name="Bellair M."/>
            <person name="Blankenburg K."/>
            <person name="Chao H."/>
            <person name="Dinh H."/>
            <person name="Doddapaneni H."/>
            <person name="Dugan-Rocha S."/>
            <person name="Elkadiri S."/>
            <person name="Gnanaolivu R."/>
            <person name="Hernandez B."/>
            <person name="Skinner E."/>
            <person name="Javaid M."/>
            <person name="Lee S."/>
            <person name="Li M."/>
            <person name="Ming W."/>
            <person name="Munidasa M."/>
            <person name="Muniz J."/>
            <person name="Nguyen L."/>
            <person name="Hughes D."/>
            <person name="Osuji N."/>
            <person name="Pu L.-L."/>
            <person name="Puazo M."/>
            <person name="Qu C."/>
            <person name="Quiroz J."/>
            <person name="Raj R."/>
            <person name="Weissenberger G."/>
            <person name="Xin Y."/>
            <person name="Zou X."/>
            <person name="Han Y."/>
            <person name="Worley K."/>
            <person name="Muzny D."/>
            <person name="Gibbs R."/>
        </authorList>
    </citation>
    <scope>NUCLEOTIDE SEQUENCE</scope>
    <source>
        <strain evidence="3">Sampled in the wild</strain>
    </source>
</reference>